<protein>
    <submittedName>
        <fullName evidence="2">Uncharacterized protein</fullName>
    </submittedName>
</protein>
<dbReference type="Proteomes" id="UP000036681">
    <property type="component" value="Unplaced"/>
</dbReference>
<evidence type="ECO:0000313" key="1">
    <source>
        <dbReference type="Proteomes" id="UP000036681"/>
    </source>
</evidence>
<dbReference type="WBParaSite" id="ALUE_0000253701-mRNA-1">
    <property type="protein sequence ID" value="ALUE_0000253701-mRNA-1"/>
    <property type="gene ID" value="ALUE_0000253701"/>
</dbReference>
<organism evidence="1 2">
    <name type="scientific">Ascaris lumbricoides</name>
    <name type="common">Giant roundworm</name>
    <dbReference type="NCBI Taxonomy" id="6252"/>
    <lineage>
        <taxon>Eukaryota</taxon>
        <taxon>Metazoa</taxon>
        <taxon>Ecdysozoa</taxon>
        <taxon>Nematoda</taxon>
        <taxon>Chromadorea</taxon>
        <taxon>Rhabditida</taxon>
        <taxon>Spirurina</taxon>
        <taxon>Ascaridomorpha</taxon>
        <taxon>Ascaridoidea</taxon>
        <taxon>Ascarididae</taxon>
        <taxon>Ascaris</taxon>
    </lineage>
</organism>
<dbReference type="AlphaFoldDB" id="A0A0M3HLZ2"/>
<proteinExistence type="predicted"/>
<evidence type="ECO:0000313" key="2">
    <source>
        <dbReference type="WBParaSite" id="ALUE_0000253701-mRNA-1"/>
    </source>
</evidence>
<sequence length="74" mass="8899">MQCATRLAPRVLSRRSFALHIRSQVCYHKVKRVWFFSVPVKLLRPLLRSFLQTLPFIYVDAFLFGKFISSKYRY</sequence>
<accession>A0A0M3HLZ2</accession>
<keyword evidence="1" id="KW-1185">Reference proteome</keyword>
<name>A0A0M3HLZ2_ASCLU</name>
<reference evidence="2" key="1">
    <citation type="submission" date="2017-02" db="UniProtKB">
        <authorList>
            <consortium name="WormBaseParasite"/>
        </authorList>
    </citation>
    <scope>IDENTIFICATION</scope>
</reference>